<proteinExistence type="predicted"/>
<keyword evidence="4" id="KW-1185">Reference proteome</keyword>
<evidence type="ECO:0000256" key="1">
    <source>
        <dbReference type="SAM" id="MobiDB-lite"/>
    </source>
</evidence>
<dbReference type="Proteomes" id="UP000323221">
    <property type="component" value="Unassembled WGS sequence"/>
</dbReference>
<reference evidence="3 4" key="1">
    <citation type="submission" date="2019-08" db="EMBL/GenBank/DDBJ databases">
        <title>Agrococcus lahaulensis sp. nov., isolated from a cold desert of the Indian Himalayas.</title>
        <authorList>
            <person name="Qu J.H."/>
        </authorList>
    </citation>
    <scope>NUCLEOTIDE SEQUENCE [LARGE SCALE GENOMIC DNA]</scope>
    <source>
        <strain evidence="3 4">NS18</strain>
    </source>
</reference>
<accession>A0A5M8QLR5</accession>
<comment type="caution">
    <text evidence="3">The sequence shown here is derived from an EMBL/GenBank/DDBJ whole genome shotgun (WGS) entry which is preliminary data.</text>
</comment>
<feature type="signal peptide" evidence="2">
    <location>
        <begin position="1"/>
        <end position="28"/>
    </location>
</feature>
<evidence type="ECO:0000256" key="2">
    <source>
        <dbReference type="SAM" id="SignalP"/>
    </source>
</evidence>
<evidence type="ECO:0008006" key="5">
    <source>
        <dbReference type="Google" id="ProtNLM"/>
    </source>
</evidence>
<sequence>MRRAAPVGAGALAALVLAVTLAGCSTSAVGPGPGPQPTATGSGTPGDASAPDGPHLTAEGRVFDPVADDVDPDGECEGESGRETLELFDRAAWPELDVRAGEARMTCGNADGAGWRHIADGHTGDFDELAALIGAEWEDVAWFAIDRALEQPTRVEAYRDDIVNYDVLVEHVEGGEVQRSWMVTVGVGLGSGQIITAFPDEQR</sequence>
<dbReference type="EMBL" id="VOIR01000011">
    <property type="protein sequence ID" value="KAA6436091.1"/>
    <property type="molecule type" value="Genomic_DNA"/>
</dbReference>
<dbReference type="PROSITE" id="PS51257">
    <property type="entry name" value="PROKAR_LIPOPROTEIN"/>
    <property type="match status" value="1"/>
</dbReference>
<feature type="compositionally biased region" description="Low complexity" evidence="1">
    <location>
        <begin position="37"/>
        <end position="46"/>
    </location>
</feature>
<organism evidence="3 4">
    <name type="scientific">Agrococcus sediminis</name>
    <dbReference type="NCBI Taxonomy" id="2599924"/>
    <lineage>
        <taxon>Bacteria</taxon>
        <taxon>Bacillati</taxon>
        <taxon>Actinomycetota</taxon>
        <taxon>Actinomycetes</taxon>
        <taxon>Micrococcales</taxon>
        <taxon>Microbacteriaceae</taxon>
        <taxon>Agrococcus</taxon>
    </lineage>
</organism>
<feature type="chain" id="PRO_5038392222" description="Lipoprotein" evidence="2">
    <location>
        <begin position="29"/>
        <end position="203"/>
    </location>
</feature>
<gene>
    <name evidence="3" type="ORF">FQ330_01275</name>
</gene>
<protein>
    <recommendedName>
        <fullName evidence="5">Lipoprotein</fullName>
    </recommendedName>
</protein>
<evidence type="ECO:0000313" key="4">
    <source>
        <dbReference type="Proteomes" id="UP000323221"/>
    </source>
</evidence>
<keyword evidence="2" id="KW-0732">Signal</keyword>
<dbReference type="RefSeq" id="WP_146354579.1">
    <property type="nucleotide sequence ID" value="NZ_VOIR01000011.1"/>
</dbReference>
<dbReference type="AlphaFoldDB" id="A0A5M8QLR5"/>
<evidence type="ECO:0000313" key="3">
    <source>
        <dbReference type="EMBL" id="KAA6436091.1"/>
    </source>
</evidence>
<name>A0A5M8QLR5_9MICO</name>
<dbReference type="OrthoDB" id="5144412at2"/>
<feature type="region of interest" description="Disordered" evidence="1">
    <location>
        <begin position="26"/>
        <end position="58"/>
    </location>
</feature>